<dbReference type="SUPFAM" id="SSF49313">
    <property type="entry name" value="Cadherin-like"/>
    <property type="match status" value="8"/>
</dbReference>
<dbReference type="PRINTS" id="PR00205">
    <property type="entry name" value="CADHERIN"/>
</dbReference>
<evidence type="ECO:0000256" key="2">
    <source>
        <dbReference type="ARBA" id="ARBA00022737"/>
    </source>
</evidence>
<name>A0ABV0UUK3_9TELE</name>
<feature type="domain" description="Cadherin" evidence="8">
    <location>
        <begin position="390"/>
        <end position="494"/>
    </location>
</feature>
<keyword evidence="10" id="KW-1185">Reference proteome</keyword>
<dbReference type="Pfam" id="PF00028">
    <property type="entry name" value="Cadherin"/>
    <property type="match status" value="6"/>
</dbReference>
<feature type="region of interest" description="Disordered" evidence="6">
    <location>
        <begin position="967"/>
        <end position="1022"/>
    </location>
</feature>
<keyword evidence="7" id="KW-1133">Transmembrane helix</keyword>
<sequence>VNFLTIPSDSVTLEVVKEADKFSISPTGEVKTKVKLDRDDAPHNYSVEISISDGATSDTAVVEVQVTDINDNSPDFASNSVTKSVPEDAKVGSNITDVAATDKDSGFNKEIRYSLRGGEGRFFIDPVFGMVSLAAGLDRETTAEYELLVMAEDQGRPARSATATLLLQVTDINDNIPKFSKAEYQLEVLETESVGTSLLTLSAEDPDEAANGRVTYSISQQSPSSEPAVFELEASSGILKLAQPLNYSDVKVFILNVQASDGGTPSLVGNGSVVVKVKDFNNNPPKFSKESYDVVVFENLASGASIITLEVTDIDEGGFSNGHFIYISDTFDITNQGVVSLKKDTTLDRETQDNYILQVVAVDQATDGLNATAQLNITVLDYNDNTPQFPSIPYPLQFPEGEYSKEKPGEIFTILPTDADIDLNGEVTLSLSSPHPFFSFREDGMLLAVGPLDRESTEVYDLVLKASDKGSPQRENITTIRVSLTDVNDNGPEFSSSIYDRSILLKDAETGMLLLTLSATDRDAGNNSLITYSFVEGESPYLALNNSTGEVTLTFDLGNVTEDTQLSLTAVATDHGSPPLNTTAHVVVNIRVASLVEGVAFQSFSYNFSLPENNLQGATVGQVRASSGSNLYEVSYSLKTHTDLFSINSDGAIMTTKELDKEQQEWYILDVEAVDTRTPPTSAVALVRIQVEDVNESPEFSSKDYEASVFMIAAYKTPVIQVKALDPDVGDSSGLVYSLSDSSSFDVEPASGLVYVVSAADLGGKTVPLEVKATDGQGLYATATVKVIVEDSASSSHVTIISLNQLANVVESKVPELEESLGKVLGWAVNIIQVWSSVGEETRMLRASVRTMVSFVAHDKGEAISAEEVRKKLQSASNDVKAELVLLFGDGVNFNVETGSPSSTSDQVAVIVLGVLLGVTVLGLIVAVVFVVRFKRNGKRKESDKESFDIDGQADGFTNMNFNKNYKSSQQLSRNPYNSTAEDREKAQWDKRAGEQQTSKKDSPRFREHKNSESDESHTSAL</sequence>
<keyword evidence="2" id="KW-0677">Repeat</keyword>
<keyword evidence="3 5" id="KW-0106">Calcium</keyword>
<dbReference type="PANTHER" id="PTHR24027:SF438">
    <property type="entry name" value="CADHERIN 23"/>
    <property type="match status" value="1"/>
</dbReference>
<dbReference type="PANTHER" id="PTHR24027">
    <property type="entry name" value="CADHERIN-23"/>
    <property type="match status" value="1"/>
</dbReference>
<feature type="domain" description="Cadherin" evidence="8">
    <location>
        <begin position="288"/>
        <end position="389"/>
    </location>
</feature>
<organism evidence="9 10">
    <name type="scientific">Ilyodon furcidens</name>
    <name type="common">goldbreast splitfin</name>
    <dbReference type="NCBI Taxonomy" id="33524"/>
    <lineage>
        <taxon>Eukaryota</taxon>
        <taxon>Metazoa</taxon>
        <taxon>Chordata</taxon>
        <taxon>Craniata</taxon>
        <taxon>Vertebrata</taxon>
        <taxon>Euteleostomi</taxon>
        <taxon>Actinopterygii</taxon>
        <taxon>Neopterygii</taxon>
        <taxon>Teleostei</taxon>
        <taxon>Neoteleostei</taxon>
        <taxon>Acanthomorphata</taxon>
        <taxon>Ovalentaria</taxon>
        <taxon>Atherinomorphae</taxon>
        <taxon>Cyprinodontiformes</taxon>
        <taxon>Goodeidae</taxon>
        <taxon>Ilyodon</taxon>
    </lineage>
</organism>
<reference evidence="9 10" key="1">
    <citation type="submission" date="2021-06" db="EMBL/GenBank/DDBJ databases">
        <authorList>
            <person name="Palmer J.M."/>
        </authorList>
    </citation>
    <scope>NUCLEOTIDE SEQUENCE [LARGE SCALE GENOMIC DNA]</scope>
    <source>
        <strain evidence="10">if_2019</strain>
        <tissue evidence="9">Muscle</tissue>
    </source>
</reference>
<feature type="domain" description="Cadherin" evidence="8">
    <location>
        <begin position="602"/>
        <end position="700"/>
    </location>
</feature>
<feature type="domain" description="Cadherin" evidence="8">
    <location>
        <begin position="506"/>
        <end position="590"/>
    </location>
</feature>
<feature type="domain" description="Cadherin" evidence="8">
    <location>
        <begin position="77"/>
        <end position="179"/>
    </location>
</feature>
<dbReference type="EMBL" id="JAHRIQ010083866">
    <property type="protein sequence ID" value="MEQ2248898.1"/>
    <property type="molecule type" value="Genomic_DNA"/>
</dbReference>
<feature type="compositionally biased region" description="Basic and acidic residues" evidence="6">
    <location>
        <begin position="981"/>
        <end position="1022"/>
    </location>
</feature>
<evidence type="ECO:0000256" key="5">
    <source>
        <dbReference type="PROSITE-ProRule" id="PRU00043"/>
    </source>
</evidence>
<comment type="subcellular location">
    <subcellularLocation>
        <location evidence="1">Membrane</location>
    </subcellularLocation>
</comment>
<dbReference type="InterPro" id="IPR015919">
    <property type="entry name" value="Cadherin-like_sf"/>
</dbReference>
<proteinExistence type="predicted"/>
<evidence type="ECO:0000256" key="6">
    <source>
        <dbReference type="SAM" id="MobiDB-lite"/>
    </source>
</evidence>
<evidence type="ECO:0000259" key="8">
    <source>
        <dbReference type="PROSITE" id="PS50268"/>
    </source>
</evidence>
<protein>
    <recommendedName>
        <fullName evidence="8">Cadherin domain-containing protein</fullName>
    </recommendedName>
</protein>
<evidence type="ECO:0000256" key="4">
    <source>
        <dbReference type="ARBA" id="ARBA00023136"/>
    </source>
</evidence>
<feature type="domain" description="Cadherin" evidence="8">
    <location>
        <begin position="22"/>
        <end position="76"/>
    </location>
</feature>
<dbReference type="CDD" id="cd11304">
    <property type="entry name" value="Cadherin_repeat"/>
    <property type="match status" value="8"/>
</dbReference>
<dbReference type="PROSITE" id="PS00232">
    <property type="entry name" value="CADHERIN_1"/>
    <property type="match status" value="2"/>
</dbReference>
<keyword evidence="4 7" id="KW-0472">Membrane</keyword>
<feature type="domain" description="Cadherin" evidence="8">
    <location>
        <begin position="180"/>
        <end position="287"/>
    </location>
</feature>
<comment type="caution">
    <text evidence="9">The sequence shown here is derived from an EMBL/GenBank/DDBJ whole genome shotgun (WGS) entry which is preliminary data.</text>
</comment>
<feature type="non-terminal residue" evidence="9">
    <location>
        <position position="1"/>
    </location>
</feature>
<feature type="domain" description="Cadherin" evidence="8">
    <location>
        <begin position="701"/>
        <end position="817"/>
    </location>
</feature>
<evidence type="ECO:0000313" key="10">
    <source>
        <dbReference type="Proteomes" id="UP001482620"/>
    </source>
</evidence>
<gene>
    <name evidence="9" type="ORF">ILYODFUR_023849</name>
</gene>
<evidence type="ECO:0000256" key="7">
    <source>
        <dbReference type="SAM" id="Phobius"/>
    </source>
</evidence>
<feature type="compositionally biased region" description="Polar residues" evidence="6">
    <location>
        <begin position="967"/>
        <end position="980"/>
    </location>
</feature>
<dbReference type="InterPro" id="IPR020894">
    <property type="entry name" value="Cadherin_CS"/>
</dbReference>
<feature type="transmembrane region" description="Helical" evidence="7">
    <location>
        <begin position="908"/>
        <end position="932"/>
    </location>
</feature>
<dbReference type="InterPro" id="IPR002126">
    <property type="entry name" value="Cadherin-like_dom"/>
</dbReference>
<keyword evidence="7" id="KW-0812">Transmembrane</keyword>
<dbReference type="Proteomes" id="UP001482620">
    <property type="component" value="Unassembled WGS sequence"/>
</dbReference>
<evidence type="ECO:0000313" key="9">
    <source>
        <dbReference type="EMBL" id="MEQ2248898.1"/>
    </source>
</evidence>
<evidence type="ECO:0000256" key="3">
    <source>
        <dbReference type="ARBA" id="ARBA00022837"/>
    </source>
</evidence>
<dbReference type="SMART" id="SM00112">
    <property type="entry name" value="CA"/>
    <property type="match status" value="8"/>
</dbReference>
<accession>A0ABV0UUK3</accession>
<dbReference type="InterPro" id="IPR039808">
    <property type="entry name" value="Cadherin"/>
</dbReference>
<evidence type="ECO:0000256" key="1">
    <source>
        <dbReference type="ARBA" id="ARBA00004370"/>
    </source>
</evidence>
<dbReference type="PROSITE" id="PS50268">
    <property type="entry name" value="CADHERIN_2"/>
    <property type="match status" value="8"/>
</dbReference>
<dbReference type="Gene3D" id="2.60.40.60">
    <property type="entry name" value="Cadherins"/>
    <property type="match status" value="8"/>
</dbReference>